<dbReference type="Proteomes" id="UP000027581">
    <property type="component" value="Unassembled WGS sequence"/>
</dbReference>
<feature type="compositionally biased region" description="Basic and acidic residues" evidence="1">
    <location>
        <begin position="927"/>
        <end position="974"/>
    </location>
</feature>
<sequence length="2121" mass="249816">MDVQKNKRKNSDNNNCNKLKYINNNIKSSNTTNFKKLRDISKENILFLYDKKVEHLNNRKDNSNDDAELKKKNEKIERMSKFNINENEKIKSNKDKHSINMSTVSSFEEDENNNKKNDIIVSSEYAQVSKNKNMLIMDNKEKEVIEHNKNNLNHIFKEVCSIDNNNIKDNIPMLNKRLSDPNKKENETYNIHENNYENVYNINQFNNNIKMRHVLNNVKSLKNWTDDNDEDEKEKEIDHFDLSTDSRNQNSNNMNSNNYINDVNKHKLINKTNSFKFEMDEDKCNKMDDDFSKRKILKKRSVYNHEDSDGSFIKEINDVNLDIKNDNICCSSFKKSKKKENHVRIDKSNVNDNMKELHSNSMGYIDIRKKRKKELSKELKNMDWLIYTIRYMDYRRLRRRFSGIRKPISKKIVFIITIFCLILISWKYFNISYENNKFSFSFEIQTSLLFFVEAILLTIGIIIFAKFQTRLSLHWPIYASYIFIICAVILLLFFENDKLDKNSRGEHILMLYGIVQLSLIIIVKIIIFSGPLLAIYGFFCPCTEHCRILKKKISTNKLNITISRYNDFAGMCGNNVCCLCLCVYRSFYRLVNCFYNKFSNFKFKMITETNDEAPFSHQLRYKGKTDIYGRPHGYGEWIEDHSYGEKLRGFWYHGYPVGPFISQEIGSGSLFVNTRVGFAACVGKDWSDVRYGVACTECSISGHFFNDFPLTHFFNSKIEKNVYGRLPTNRYDIIIKDILKENYEDILCYDLKWCFNMLKVNSGTTNETCSNNCMISLDHVTMSLKVHNYKRIDTEKRKNDILDEINIKLVHVPHEKKKTKKIHKRDKFKKLEEKWKQVENDENALYINQNKVYTTIRNVNSSSNNREMNVPVQENYHSYYKNKFSDKYLDSVDDDIYLYKMNKTLQPTEIHKASYWYESSDSKNQTKQKEDKSRDKSRDKSKDKNKDKSKDRNRDKSKDKSKDRNKDRNKDKNKSINNNIEAPFNNSNVMIDHQYDDDFTCNILELPKNGYENFEITKNYELDNINSITHRTNVHTAHDKNSNSYMNPLERNVINNKKNIPNSNNMNEPGNRNNCSYVSYPLCINECKGRKGNSVNSNVDEFVVDIKGYEEIYQRNNKKKKTVLNNNIKNTYNNYHPNSGCTRQNFRNFEKYLPNVKDVSKKDASDIEENKDQNIDDYSIFSQNEYSAFLENRKENIYDNMNCLLFEKQNVVGIKREESSEKSCDKNMIMCNKKGIMDMPNSEDETEMDKLSKHKKEKSKNKELLKKKKFCNKMIEENSNINEMYENYDMDNKEHYEYDIDKNDYEAIPIRKEILKSMENEHEHEHNSNNKIVENKNIFMSDIFKSFIKSGVQRNMKKNCNIILSSDEIDGISLKRSNVKRRKNVIKKSSYRLLGSLKENNRRRSSVFDKSTKKLSMNKMKNSKIKSFVNKYSKQGKKSSIFITSGNKKWDKLLRSKKYKKNYKNERIIGTIGNKMRNLNESYGNFNTPTISPTNIKRNKTIAQVFAEEDEWEQFRHQHKQKIVIDGWQSLSLKQNLNFMPEEILIYIHGYNVKLNHGCSQLAHLVSFSKLPAYIQPFVFHWEGAMWGAFSALSYPVAKKRTEMTILGNSFRTFIKELINSGIKNVHIISHSCGSRLFFNGFRSCVEDNLFYNVLKNKESEIKKGNNVKSKGMERSTTGKDEYVSDDDNDDSDHINDNNMNSSNKMHSSNNLTNSNKINNINDMNNINNIDNINSSNNINNINHSNSINHSNNIGSKENTTSNKNKGNLKTNTGKKNKKQKKQIIVKTVILLNPDYPLDTFLEKDFFMLRSHCNHIVMYGDTRDQALTYSETWNREKCLGKRIFKLKLPLYKIHHYEDYLNINSDGNKFMKKRCKVEQYKVCDSVLFPISSYADEENKNKLKDIDNKDQEKKNKRESKCINKAFKTDKNVLNSYTLDLNDVGEGEGGVSCVSEDVSQNYLNENFLKTLEFSDTSLKTFKSKKKFRFSTAFKKIKRKWLFKKQRTNIYFNENTLSKRYSSMKFKKKSFKMSNQKFKKNDTVYISFDKYAWLDMDVIDTTFVETNVDFLKHSFYQVKREIIDDIREVLISNIRAHERVSRLDRRRGNVFVLRVAPAGVGSLHR</sequence>
<name>A0A060RY19_PLARE</name>
<reference evidence="3" key="1">
    <citation type="submission" date="2014-01" db="EMBL/GenBank/DDBJ databases">
        <authorList>
            <person name="Aslett M."/>
        </authorList>
    </citation>
    <scope>NUCLEOTIDE SEQUENCE</scope>
    <source>
        <strain evidence="3">CDC</strain>
    </source>
</reference>
<feature type="region of interest" description="Disordered" evidence="1">
    <location>
        <begin position="1666"/>
        <end position="1717"/>
    </location>
</feature>
<dbReference type="VEuPathDB" id="PlasmoDB:PRG01_1362300"/>
<organism evidence="3 4">
    <name type="scientific">Plasmodium reichenowi</name>
    <dbReference type="NCBI Taxonomy" id="5854"/>
    <lineage>
        <taxon>Eukaryota</taxon>
        <taxon>Sar</taxon>
        <taxon>Alveolata</taxon>
        <taxon>Apicomplexa</taxon>
        <taxon>Aconoidasida</taxon>
        <taxon>Haemosporida</taxon>
        <taxon>Plasmodiidae</taxon>
        <taxon>Plasmodium</taxon>
        <taxon>Plasmodium (Laverania)</taxon>
    </lineage>
</organism>
<keyword evidence="2" id="KW-1133">Transmembrane helix</keyword>
<feature type="transmembrane region" description="Helical" evidence="2">
    <location>
        <begin position="412"/>
        <end position="429"/>
    </location>
</feature>
<evidence type="ECO:0000256" key="2">
    <source>
        <dbReference type="SAM" id="Phobius"/>
    </source>
</evidence>
<dbReference type="VEuPathDB" id="PlasmoDB:PRCDC_1358800"/>
<feature type="compositionally biased region" description="Low complexity" evidence="1">
    <location>
        <begin position="1697"/>
        <end position="1717"/>
    </location>
</feature>
<dbReference type="PhylomeDB" id="A0A060RY19"/>
<feature type="region of interest" description="Disordered" evidence="1">
    <location>
        <begin position="918"/>
        <end position="983"/>
    </location>
</feature>
<evidence type="ECO:0000313" key="4">
    <source>
        <dbReference type="Proteomes" id="UP000027581"/>
    </source>
</evidence>
<dbReference type="PANTHER" id="PTHR36513">
    <property type="entry name" value="ABC TRANSMEMBRANE TYPE-1 DOMAIN-CONTAINING PROTEIN"/>
    <property type="match status" value="1"/>
</dbReference>
<keyword evidence="2" id="KW-0472">Membrane</keyword>
<evidence type="ECO:0000313" key="3">
    <source>
        <dbReference type="EMBL" id="CDO66380.1"/>
    </source>
</evidence>
<protein>
    <submittedName>
        <fullName evidence="3">Uncharacterized protein</fullName>
    </submittedName>
</protein>
<feature type="compositionally biased region" description="Low complexity" evidence="1">
    <location>
        <begin position="1744"/>
        <end position="1756"/>
    </location>
</feature>
<feature type="region of interest" description="Disordered" evidence="1">
    <location>
        <begin position="1744"/>
        <end position="1779"/>
    </location>
</feature>
<proteinExistence type="predicted"/>
<dbReference type="PANTHER" id="PTHR36513:SF1">
    <property type="entry name" value="TRANSMEMBRANE PROTEIN"/>
    <property type="match status" value="1"/>
</dbReference>
<keyword evidence="2" id="KW-0812">Transmembrane</keyword>
<feature type="transmembrane region" description="Helical" evidence="2">
    <location>
        <begin position="473"/>
        <end position="494"/>
    </location>
</feature>
<keyword evidence="4" id="KW-1185">Reference proteome</keyword>
<gene>
    <name evidence="3" type="ORF">PRCDC_1358800</name>
</gene>
<dbReference type="EMBL" id="HG810774">
    <property type="protein sequence ID" value="CDO66380.1"/>
    <property type="molecule type" value="Genomic_DNA"/>
</dbReference>
<evidence type="ECO:0000256" key="1">
    <source>
        <dbReference type="SAM" id="MobiDB-lite"/>
    </source>
</evidence>
<feature type="region of interest" description="Disordered" evidence="1">
    <location>
        <begin position="1236"/>
        <end position="1258"/>
    </location>
</feature>
<feature type="compositionally biased region" description="Basic and acidic residues" evidence="1">
    <location>
        <begin position="1671"/>
        <end position="1683"/>
    </location>
</feature>
<feature type="compositionally biased region" description="Low complexity" evidence="1">
    <location>
        <begin position="1763"/>
        <end position="1772"/>
    </location>
</feature>
<accession>A0A060RY19</accession>
<reference evidence="3" key="2">
    <citation type="submission" date="2014-05" db="EMBL/GenBank/DDBJ databases">
        <title>The genome sequences of chimpanzee malaria parasites reveal the path to human adaptation.</title>
        <authorList>
            <person name="Otto T.D."/>
            <person name="Rayner J.C."/>
            <person name="Boehme U."/>
            <person name="Pain A."/>
            <person name="Spottiswoode N."/>
            <person name="Sanders M."/>
            <person name="Quail M."/>
            <person name="Ollomo B."/>
            <person name="Renaud F."/>
            <person name="Thomas A.W."/>
            <person name="Prugnolle F."/>
            <person name="Conway D.J."/>
            <person name="Newbold C."/>
            <person name="Berriman M."/>
        </authorList>
    </citation>
    <scope>NUCLEOTIDE SEQUENCE [LARGE SCALE GENOMIC DNA]</scope>
    <source>
        <strain evidence="3">CDC</strain>
    </source>
</reference>
<feature type="transmembrane region" description="Helical" evidence="2">
    <location>
        <begin position="514"/>
        <end position="539"/>
    </location>
</feature>
<feature type="transmembrane region" description="Helical" evidence="2">
    <location>
        <begin position="449"/>
        <end position="467"/>
    </location>
</feature>